<evidence type="ECO:0000256" key="8">
    <source>
        <dbReference type="ARBA" id="ARBA00022989"/>
    </source>
</evidence>
<dbReference type="PANTHER" id="PTHR30587">
    <property type="entry name" value="FLAGELLAR BIOSYNTHETIC PROTEIN FLIP"/>
    <property type="match status" value="1"/>
</dbReference>
<keyword evidence="6 12" id="KW-1005">Bacterial flagellum biogenesis</keyword>
<name>A0A6I3SCM4_HELMO</name>
<keyword evidence="5 12" id="KW-0812">Transmembrane</keyword>
<keyword evidence="13" id="KW-0966">Cell projection</keyword>
<keyword evidence="3 12" id="KW-0813">Transport</keyword>
<evidence type="ECO:0000256" key="9">
    <source>
        <dbReference type="ARBA" id="ARBA00023136"/>
    </source>
</evidence>
<protein>
    <recommendedName>
        <fullName evidence="2 12">Flagellar biosynthetic protein FliP</fullName>
    </recommendedName>
</protein>
<evidence type="ECO:0000256" key="11">
    <source>
        <dbReference type="ARBA" id="ARBA00023225"/>
    </source>
</evidence>
<evidence type="ECO:0000256" key="2">
    <source>
        <dbReference type="ARBA" id="ARBA00021714"/>
    </source>
</evidence>
<dbReference type="GO" id="GO:0009425">
    <property type="term" value="C:bacterial-type flagellum basal body"/>
    <property type="evidence" value="ECO:0007669"/>
    <property type="project" value="UniProtKB-SubCell"/>
</dbReference>
<dbReference type="PROSITE" id="PS01061">
    <property type="entry name" value="FLIP_2"/>
    <property type="match status" value="1"/>
</dbReference>
<keyword evidence="13" id="KW-0969">Cilium</keyword>
<dbReference type="NCBIfam" id="NF009438">
    <property type="entry name" value="PRK12797.1"/>
    <property type="match status" value="1"/>
</dbReference>
<accession>A0A6I3SCM4</accession>
<keyword evidence="9 12" id="KW-0472">Membrane</keyword>
<dbReference type="Proteomes" id="UP000430670">
    <property type="component" value="Unassembled WGS sequence"/>
</dbReference>
<evidence type="ECO:0000256" key="12">
    <source>
        <dbReference type="RuleBase" id="RU362069"/>
    </source>
</evidence>
<evidence type="ECO:0000256" key="3">
    <source>
        <dbReference type="ARBA" id="ARBA00022448"/>
    </source>
</evidence>
<dbReference type="GO" id="GO:0044781">
    <property type="term" value="P:bacterial-type flagellum organization"/>
    <property type="evidence" value="ECO:0007669"/>
    <property type="project" value="UniProtKB-UniRule"/>
</dbReference>
<dbReference type="PRINTS" id="PR01302">
    <property type="entry name" value="TYPE3IMPPROT"/>
</dbReference>
<dbReference type="GO" id="GO:0009306">
    <property type="term" value="P:protein secretion"/>
    <property type="evidence" value="ECO:0007669"/>
    <property type="project" value="UniProtKB-UniRule"/>
</dbReference>
<dbReference type="InterPro" id="IPR005837">
    <property type="entry name" value="FliP"/>
</dbReference>
<dbReference type="InterPro" id="IPR005838">
    <property type="entry name" value="T3SS_IM_P"/>
</dbReference>
<dbReference type="NCBIfam" id="TIGR01103">
    <property type="entry name" value="fliP"/>
    <property type="match status" value="1"/>
</dbReference>
<evidence type="ECO:0000313" key="13">
    <source>
        <dbReference type="EMBL" id="MTV47809.1"/>
    </source>
</evidence>
<feature type="transmembrane region" description="Helical" evidence="12">
    <location>
        <begin position="187"/>
        <end position="209"/>
    </location>
</feature>
<evidence type="ECO:0000256" key="1">
    <source>
        <dbReference type="ARBA" id="ARBA00006257"/>
    </source>
</evidence>
<comment type="similarity">
    <text evidence="1 12">Belongs to the FliP/MopC/SpaP family.</text>
</comment>
<keyword evidence="13" id="KW-0282">Flagellum</keyword>
<dbReference type="Pfam" id="PF00813">
    <property type="entry name" value="FliP"/>
    <property type="match status" value="1"/>
</dbReference>
<proteinExistence type="inferred from homology"/>
<evidence type="ECO:0000256" key="4">
    <source>
        <dbReference type="ARBA" id="ARBA00022475"/>
    </source>
</evidence>
<dbReference type="PANTHER" id="PTHR30587:SF0">
    <property type="entry name" value="FLAGELLAR BIOSYNTHETIC PROTEIN FLIP"/>
    <property type="match status" value="1"/>
</dbReference>
<feature type="transmembrane region" description="Helical" evidence="12">
    <location>
        <begin position="45"/>
        <end position="72"/>
    </location>
</feature>
<sequence>MILTAILLLICWTGIVSEAVAAPIPIPTVSIGVDSTNNPTEMSKSLQVLFLLTVLSLAPSILVMMTSFTRILVVLHFTRTALALQTMPPNQILIGLSLFLTFFIMAPTWGNINDQALQPYLNGQISQEQALDKALYPLREFMLKQTREKDLALFVNMSNVEQPKTYGDIPTRAIIPAFILSELKTSFQIGAVIYLPFIVIDMIVGSVLMSMGMMMLPPAMVSLPFKILLFVLVDGWYLILKSLIQSYQ</sequence>
<comment type="function">
    <text evidence="12">Plays a role in the flagellum-specific transport system.</text>
</comment>
<evidence type="ECO:0000256" key="6">
    <source>
        <dbReference type="ARBA" id="ARBA00022795"/>
    </source>
</evidence>
<comment type="subcellular location">
    <subcellularLocation>
        <location evidence="12">Cell membrane</location>
        <topology evidence="12">Multi-pass membrane protein</topology>
    </subcellularLocation>
    <subcellularLocation>
        <location evidence="12">Bacterial flagellum basal body</location>
    </subcellularLocation>
</comment>
<evidence type="ECO:0000313" key="14">
    <source>
        <dbReference type="Proteomes" id="UP000430670"/>
    </source>
</evidence>
<feature type="transmembrane region" description="Helical" evidence="12">
    <location>
        <begin position="92"/>
        <end position="112"/>
    </location>
</feature>
<dbReference type="PRINTS" id="PR00951">
    <property type="entry name" value="FLGBIOSNFLIP"/>
</dbReference>
<keyword evidence="11 12" id="KW-1006">Bacterial flagellum protein export</keyword>
<keyword evidence="14" id="KW-1185">Reference proteome</keyword>
<dbReference type="GO" id="GO:0005886">
    <property type="term" value="C:plasma membrane"/>
    <property type="evidence" value="ECO:0007669"/>
    <property type="project" value="UniProtKB-SubCell"/>
</dbReference>
<keyword evidence="8 12" id="KW-1133">Transmembrane helix</keyword>
<evidence type="ECO:0000256" key="7">
    <source>
        <dbReference type="ARBA" id="ARBA00022927"/>
    </source>
</evidence>
<keyword evidence="7 12" id="KW-0653">Protein transport</keyword>
<keyword evidence="10" id="KW-0975">Bacterial flagellum</keyword>
<evidence type="ECO:0000256" key="10">
    <source>
        <dbReference type="ARBA" id="ARBA00023143"/>
    </source>
</evidence>
<gene>
    <name evidence="12 13" type="primary">fliP</name>
    <name evidence="13" type="ORF">GJ688_02270</name>
</gene>
<reference evidence="13 14" key="1">
    <citation type="submission" date="2019-11" db="EMBL/GenBank/DDBJ databases">
        <title>Whole-genome sequence of a the green, strictly anaerobic photosynthetic bacterium Heliobacillus mobilis DSM 6151.</title>
        <authorList>
            <person name="Kyndt J.A."/>
            <person name="Meyer T.E."/>
        </authorList>
    </citation>
    <scope>NUCLEOTIDE SEQUENCE [LARGE SCALE GENOMIC DNA]</scope>
    <source>
        <strain evidence="13 14">DSM 6151</strain>
    </source>
</reference>
<feature type="transmembrane region" description="Helical" evidence="12">
    <location>
        <begin position="221"/>
        <end position="239"/>
    </location>
</feature>
<organism evidence="13 14">
    <name type="scientific">Heliobacterium mobile</name>
    <name type="common">Heliobacillus mobilis</name>
    <dbReference type="NCBI Taxonomy" id="28064"/>
    <lineage>
        <taxon>Bacteria</taxon>
        <taxon>Bacillati</taxon>
        <taxon>Bacillota</taxon>
        <taxon>Clostridia</taxon>
        <taxon>Eubacteriales</taxon>
        <taxon>Heliobacteriaceae</taxon>
        <taxon>Heliobacterium</taxon>
    </lineage>
</organism>
<comment type="caution">
    <text evidence="13">The sequence shown here is derived from an EMBL/GenBank/DDBJ whole genome shotgun (WGS) entry which is preliminary data.</text>
</comment>
<dbReference type="AlphaFoldDB" id="A0A6I3SCM4"/>
<dbReference type="EMBL" id="WNKU01000001">
    <property type="protein sequence ID" value="MTV47809.1"/>
    <property type="molecule type" value="Genomic_DNA"/>
</dbReference>
<evidence type="ECO:0000256" key="5">
    <source>
        <dbReference type="ARBA" id="ARBA00022692"/>
    </source>
</evidence>
<keyword evidence="4 12" id="KW-1003">Cell membrane</keyword>